<keyword evidence="2" id="KW-1185">Reference proteome</keyword>
<sequence length="115" mass="13563">MSTQINASTYQSSRFLQFSLVLLMFRFEATWQLFWDEHRNFEPRSDDEDDIGSCSFLSKLPWHTRWDIWPPTCGLACSRPNTRWISSGSFEPGTLRLRGRHPTTRPPRPLRVFSI</sequence>
<evidence type="ECO:0000313" key="2">
    <source>
        <dbReference type="Proteomes" id="UP000499080"/>
    </source>
</evidence>
<protein>
    <submittedName>
        <fullName evidence="1">Uncharacterized protein</fullName>
    </submittedName>
</protein>
<name>A0A4Y2SIJ5_ARAVE</name>
<proteinExistence type="predicted"/>
<comment type="caution">
    <text evidence="1">The sequence shown here is derived from an EMBL/GenBank/DDBJ whole genome shotgun (WGS) entry which is preliminary data.</text>
</comment>
<dbReference type="EMBL" id="BGPR01021591">
    <property type="protein sequence ID" value="GBN87035.1"/>
    <property type="molecule type" value="Genomic_DNA"/>
</dbReference>
<reference evidence="1 2" key="1">
    <citation type="journal article" date="2019" name="Sci. Rep.">
        <title>Orb-weaving spider Araneus ventricosus genome elucidates the spidroin gene catalogue.</title>
        <authorList>
            <person name="Kono N."/>
            <person name="Nakamura H."/>
            <person name="Ohtoshi R."/>
            <person name="Moran D.A.P."/>
            <person name="Shinohara A."/>
            <person name="Yoshida Y."/>
            <person name="Fujiwara M."/>
            <person name="Mori M."/>
            <person name="Tomita M."/>
            <person name="Arakawa K."/>
        </authorList>
    </citation>
    <scope>NUCLEOTIDE SEQUENCE [LARGE SCALE GENOMIC DNA]</scope>
</reference>
<dbReference type="Proteomes" id="UP000499080">
    <property type="component" value="Unassembled WGS sequence"/>
</dbReference>
<evidence type="ECO:0000313" key="1">
    <source>
        <dbReference type="EMBL" id="GBN87035.1"/>
    </source>
</evidence>
<accession>A0A4Y2SIJ5</accession>
<dbReference type="AlphaFoldDB" id="A0A4Y2SIJ5"/>
<organism evidence="1 2">
    <name type="scientific">Araneus ventricosus</name>
    <name type="common">Orbweaver spider</name>
    <name type="synonym">Epeira ventricosa</name>
    <dbReference type="NCBI Taxonomy" id="182803"/>
    <lineage>
        <taxon>Eukaryota</taxon>
        <taxon>Metazoa</taxon>
        <taxon>Ecdysozoa</taxon>
        <taxon>Arthropoda</taxon>
        <taxon>Chelicerata</taxon>
        <taxon>Arachnida</taxon>
        <taxon>Araneae</taxon>
        <taxon>Araneomorphae</taxon>
        <taxon>Entelegynae</taxon>
        <taxon>Araneoidea</taxon>
        <taxon>Araneidae</taxon>
        <taxon>Araneus</taxon>
    </lineage>
</organism>
<gene>
    <name evidence="1" type="ORF">AVEN_242935_1</name>
</gene>